<reference evidence="14" key="1">
    <citation type="journal article" date="2021" name="IMA Fungus">
        <title>Genomic characterization of three marine fungi, including Emericellopsis atlantica sp. nov. with signatures of a generalist lifestyle and marine biomass degradation.</title>
        <authorList>
            <person name="Hagestad O.C."/>
            <person name="Hou L."/>
            <person name="Andersen J.H."/>
            <person name="Hansen E.H."/>
            <person name="Altermark B."/>
            <person name="Li C."/>
            <person name="Kuhnert E."/>
            <person name="Cox R.J."/>
            <person name="Crous P.W."/>
            <person name="Spatafora J.W."/>
            <person name="Lail K."/>
            <person name="Amirebrahimi M."/>
            <person name="Lipzen A."/>
            <person name="Pangilinan J."/>
            <person name="Andreopoulos W."/>
            <person name="Hayes R.D."/>
            <person name="Ng V."/>
            <person name="Grigoriev I.V."/>
            <person name="Jackson S.A."/>
            <person name="Sutton T.D.S."/>
            <person name="Dobson A.D.W."/>
            <person name="Rama T."/>
        </authorList>
    </citation>
    <scope>NUCLEOTIDE SEQUENCE</scope>
    <source>
        <strain evidence="14">TRa018bII</strain>
    </source>
</reference>
<dbReference type="GO" id="GO:0004866">
    <property type="term" value="F:endopeptidase inhibitor activity"/>
    <property type="evidence" value="ECO:0007669"/>
    <property type="project" value="InterPro"/>
</dbReference>
<keyword evidence="5" id="KW-0963">Cytoplasm</keyword>
<comment type="similarity">
    <text evidence="3">Belongs to the proteasome inhibitor PI31 family.</text>
</comment>
<evidence type="ECO:0000256" key="5">
    <source>
        <dbReference type="ARBA" id="ARBA00022490"/>
    </source>
</evidence>
<dbReference type="AlphaFoldDB" id="A0A9P7YCB2"/>
<organism evidence="14 15">
    <name type="scientific">Amylocarpus encephaloides</name>
    <dbReference type="NCBI Taxonomy" id="45428"/>
    <lineage>
        <taxon>Eukaryota</taxon>
        <taxon>Fungi</taxon>
        <taxon>Dikarya</taxon>
        <taxon>Ascomycota</taxon>
        <taxon>Pezizomycotina</taxon>
        <taxon>Leotiomycetes</taxon>
        <taxon>Helotiales</taxon>
        <taxon>Helotiales incertae sedis</taxon>
        <taxon>Amylocarpus</taxon>
    </lineage>
</organism>
<evidence type="ECO:0000313" key="14">
    <source>
        <dbReference type="EMBL" id="KAG9230827.1"/>
    </source>
</evidence>
<dbReference type="GO" id="GO:0005783">
    <property type="term" value="C:endoplasmic reticulum"/>
    <property type="evidence" value="ECO:0007669"/>
    <property type="project" value="UniProtKB-SubCell"/>
</dbReference>
<evidence type="ECO:0000313" key="15">
    <source>
        <dbReference type="Proteomes" id="UP000824998"/>
    </source>
</evidence>
<evidence type="ECO:0000259" key="13">
    <source>
        <dbReference type="Pfam" id="PF11566"/>
    </source>
</evidence>
<feature type="compositionally biased region" description="Pro residues" evidence="11">
    <location>
        <begin position="225"/>
        <end position="255"/>
    </location>
</feature>
<feature type="compositionally biased region" description="Gly residues" evidence="11">
    <location>
        <begin position="299"/>
        <end position="310"/>
    </location>
</feature>
<feature type="domain" description="PI31 proteasome regulator C-terminal" evidence="12">
    <location>
        <begin position="279"/>
        <end position="345"/>
    </location>
</feature>
<evidence type="ECO:0000256" key="8">
    <source>
        <dbReference type="ARBA" id="ARBA00022942"/>
    </source>
</evidence>
<dbReference type="PANTHER" id="PTHR13266:SF1">
    <property type="entry name" value="PROTEASOME INHIBITOR PI31 SUBUNIT"/>
    <property type="match status" value="1"/>
</dbReference>
<keyword evidence="4" id="KW-0488">Methylation</keyword>
<feature type="compositionally biased region" description="Gly residues" evidence="11">
    <location>
        <begin position="320"/>
        <end position="330"/>
    </location>
</feature>
<evidence type="ECO:0000256" key="4">
    <source>
        <dbReference type="ARBA" id="ARBA00022481"/>
    </source>
</evidence>
<dbReference type="Pfam" id="PF08577">
    <property type="entry name" value="PI31_Prot_C"/>
    <property type="match status" value="1"/>
</dbReference>
<sequence length="370" mass="39453">MSYNPLSSESILEQMAAALPTHSKTDTNSDCSSSYEAIALFSHACMVAVGCRIIGYHEDRTKAQEFVGIAPRLTAEWNSAYGTHSFLYAHSQSSMKYLLKVDRIGSKADIRGIGLGDEKITRLEITAKDYISSAALPLRITMTDAGEEDRSTLQDKLKEIFISPSRIEDLASRFNHDIISKLIPGIHKEGYEQPQSDEAARVHDEREEAHARGNPPHDPLAGDVLPPPARPNPDFPQFAPRPAPPLPIGDFPPPGFDDELDMNRPVRRWPHPAGSPFGIGDRDLNPPGLGPHDPLRDPFGGGGMGMGGGMHPTFDDPLFGGRGGQGGWGPQGNAPPGSRYDPPGPGGAPRGGLGGPGMGGMGGGYGGPFI</sequence>
<comment type="function">
    <text evidence="10">Plays an important role in control of proteasome function. Inhibits the hydrolysis of protein and peptide substrates by the 20S proteasome. Also inhibits the activation of the proteasome by the proteasome regulatory proteins PA700 and PA28.</text>
</comment>
<evidence type="ECO:0000256" key="2">
    <source>
        <dbReference type="ARBA" id="ARBA00004496"/>
    </source>
</evidence>
<evidence type="ECO:0000256" key="7">
    <source>
        <dbReference type="ARBA" id="ARBA00022824"/>
    </source>
</evidence>
<evidence type="ECO:0000256" key="3">
    <source>
        <dbReference type="ARBA" id="ARBA00006405"/>
    </source>
</evidence>
<evidence type="ECO:0000256" key="1">
    <source>
        <dbReference type="ARBA" id="ARBA00004240"/>
    </source>
</evidence>
<comment type="caution">
    <text evidence="14">The sequence shown here is derived from an EMBL/GenBank/DDBJ whole genome shotgun (WGS) entry which is preliminary data.</text>
</comment>
<evidence type="ECO:0000256" key="11">
    <source>
        <dbReference type="SAM" id="MobiDB-lite"/>
    </source>
</evidence>
<keyword evidence="7" id="KW-0256">Endoplasmic reticulum</keyword>
<evidence type="ECO:0000256" key="9">
    <source>
        <dbReference type="ARBA" id="ARBA00022990"/>
    </source>
</evidence>
<dbReference type="OrthoDB" id="68090at2759"/>
<protein>
    <submittedName>
        <fullName evidence="14">PI31 proteasome regulator N-terminal-domain-containing protein</fullName>
    </submittedName>
</protein>
<dbReference type="PANTHER" id="PTHR13266">
    <property type="entry name" value="PROTEASOME INHIBITOR"/>
    <property type="match status" value="1"/>
</dbReference>
<keyword evidence="6" id="KW-0597">Phosphoprotein</keyword>
<proteinExistence type="inferred from homology"/>
<gene>
    <name evidence="14" type="ORF">BJ875DRAFT_487596</name>
</gene>
<evidence type="ECO:0000256" key="6">
    <source>
        <dbReference type="ARBA" id="ARBA00022553"/>
    </source>
</evidence>
<dbReference type="GO" id="GO:0043161">
    <property type="term" value="P:proteasome-mediated ubiquitin-dependent protein catabolic process"/>
    <property type="evidence" value="ECO:0007669"/>
    <property type="project" value="InterPro"/>
</dbReference>
<feature type="domain" description="PI31 proteasome regulator N-terminal" evidence="13">
    <location>
        <begin position="28"/>
        <end position="189"/>
    </location>
</feature>
<dbReference type="InterPro" id="IPR021625">
    <property type="entry name" value="PI31_Prot_N"/>
</dbReference>
<feature type="region of interest" description="Disordered" evidence="11">
    <location>
        <begin position="186"/>
        <end position="370"/>
    </location>
</feature>
<accession>A0A9P7YCB2</accession>
<name>A0A9P7YCB2_9HELO</name>
<keyword evidence="15" id="KW-1185">Reference proteome</keyword>
<dbReference type="Pfam" id="PF11566">
    <property type="entry name" value="PI31_Prot_N"/>
    <property type="match status" value="1"/>
</dbReference>
<dbReference type="GO" id="GO:0000502">
    <property type="term" value="C:proteasome complex"/>
    <property type="evidence" value="ECO:0007669"/>
    <property type="project" value="UniProtKB-KW"/>
</dbReference>
<dbReference type="Gene3D" id="3.40.1000.30">
    <property type="match status" value="1"/>
</dbReference>
<dbReference type="InterPro" id="IPR013886">
    <property type="entry name" value="PI31_Prot_C"/>
</dbReference>
<evidence type="ECO:0000256" key="10">
    <source>
        <dbReference type="ARBA" id="ARBA00024805"/>
    </source>
</evidence>
<feature type="compositionally biased region" description="Basic and acidic residues" evidence="11">
    <location>
        <begin position="198"/>
        <end position="211"/>
    </location>
</feature>
<comment type="subcellular location">
    <subcellularLocation>
        <location evidence="2">Cytoplasm</location>
    </subcellularLocation>
    <subcellularLocation>
        <location evidence="1">Endoplasmic reticulum</location>
    </subcellularLocation>
</comment>
<dbReference type="GO" id="GO:0070628">
    <property type="term" value="F:proteasome binding"/>
    <property type="evidence" value="ECO:0007669"/>
    <property type="project" value="InterPro"/>
</dbReference>
<evidence type="ECO:0000259" key="12">
    <source>
        <dbReference type="Pfam" id="PF08577"/>
    </source>
</evidence>
<feature type="compositionally biased region" description="Gly residues" evidence="11">
    <location>
        <begin position="347"/>
        <end position="370"/>
    </location>
</feature>
<dbReference type="Proteomes" id="UP000824998">
    <property type="component" value="Unassembled WGS sequence"/>
</dbReference>
<dbReference type="EMBL" id="MU251642">
    <property type="protein sequence ID" value="KAG9230827.1"/>
    <property type="molecule type" value="Genomic_DNA"/>
</dbReference>
<dbReference type="InterPro" id="IPR045128">
    <property type="entry name" value="PI31-like"/>
</dbReference>
<keyword evidence="8 14" id="KW-0647">Proteasome</keyword>
<keyword evidence="9" id="KW-0007">Acetylation</keyword>